<gene>
    <name evidence="2" type="ORF">LQ327_07510</name>
</gene>
<evidence type="ECO:0000313" key="3">
    <source>
        <dbReference type="Proteomes" id="UP001199469"/>
    </source>
</evidence>
<dbReference type="PANTHER" id="PTHR15020">
    <property type="entry name" value="FLAVIN REDUCTASE-RELATED"/>
    <property type="match status" value="1"/>
</dbReference>
<dbReference type="InterPro" id="IPR036291">
    <property type="entry name" value="NAD(P)-bd_dom_sf"/>
</dbReference>
<dbReference type="Proteomes" id="UP001199469">
    <property type="component" value="Unassembled WGS sequence"/>
</dbReference>
<feature type="domain" description="NAD(P)-binding" evidence="1">
    <location>
        <begin position="7"/>
        <end position="196"/>
    </location>
</feature>
<dbReference type="RefSeq" id="WP_230731040.1">
    <property type="nucleotide sequence ID" value="NZ_JAJNDB010000001.1"/>
</dbReference>
<evidence type="ECO:0000259" key="1">
    <source>
        <dbReference type="Pfam" id="PF13460"/>
    </source>
</evidence>
<evidence type="ECO:0000313" key="2">
    <source>
        <dbReference type="EMBL" id="MCD2193231.1"/>
    </source>
</evidence>
<reference evidence="2 3" key="1">
    <citation type="submission" date="2021-11" db="EMBL/GenBank/DDBJ databases">
        <title>Draft genome sequence of Actinomycetospora sp. SF1 isolated from the rhizosphere soil.</title>
        <authorList>
            <person name="Duangmal K."/>
            <person name="Chantavorakit T."/>
        </authorList>
    </citation>
    <scope>NUCLEOTIDE SEQUENCE [LARGE SCALE GENOMIC DNA]</scope>
    <source>
        <strain evidence="2 3">TBRC 5722</strain>
    </source>
</reference>
<name>A0ABS8P4P3_9PSEU</name>
<keyword evidence="3" id="KW-1185">Reference proteome</keyword>
<sequence>MRVVIAGGHGKIALLLARQLAGRGDQPVALVRNPDHADEVRAAGAEPVVVDLESIGADDLAKHLAGADAVVFAAGAGPGSTAERKRTVDRDGALLLADAAVTAGVRRYLIVSAMGAADAPSQADDDSVWGEYLRAKRDADEGVLGRSALAVTVLRPGKLTDEPATGRVTLAESKVGHEEVTRADTAATLVALLDTPATVGRTLELINGTVPLGTAIQGI</sequence>
<dbReference type="CDD" id="cd05243">
    <property type="entry name" value="SDR_a5"/>
    <property type="match status" value="1"/>
</dbReference>
<protein>
    <submittedName>
        <fullName evidence="2">SDR family oxidoreductase</fullName>
    </submittedName>
</protein>
<dbReference type="Gene3D" id="3.40.50.720">
    <property type="entry name" value="NAD(P)-binding Rossmann-like Domain"/>
    <property type="match status" value="1"/>
</dbReference>
<dbReference type="Pfam" id="PF13460">
    <property type="entry name" value="NAD_binding_10"/>
    <property type="match status" value="1"/>
</dbReference>
<accession>A0ABS8P4P3</accession>
<dbReference type="EMBL" id="JAJNDB010000001">
    <property type="protein sequence ID" value="MCD2193231.1"/>
    <property type="molecule type" value="Genomic_DNA"/>
</dbReference>
<organism evidence="2 3">
    <name type="scientific">Actinomycetospora endophytica</name>
    <dbReference type="NCBI Taxonomy" id="2291215"/>
    <lineage>
        <taxon>Bacteria</taxon>
        <taxon>Bacillati</taxon>
        <taxon>Actinomycetota</taxon>
        <taxon>Actinomycetes</taxon>
        <taxon>Pseudonocardiales</taxon>
        <taxon>Pseudonocardiaceae</taxon>
        <taxon>Actinomycetospora</taxon>
    </lineage>
</organism>
<dbReference type="SUPFAM" id="SSF51735">
    <property type="entry name" value="NAD(P)-binding Rossmann-fold domains"/>
    <property type="match status" value="1"/>
</dbReference>
<comment type="caution">
    <text evidence="2">The sequence shown here is derived from an EMBL/GenBank/DDBJ whole genome shotgun (WGS) entry which is preliminary data.</text>
</comment>
<dbReference type="PANTHER" id="PTHR15020:SF50">
    <property type="entry name" value="UPF0659 PROTEIN YMR090W"/>
    <property type="match status" value="1"/>
</dbReference>
<dbReference type="InterPro" id="IPR016040">
    <property type="entry name" value="NAD(P)-bd_dom"/>
</dbReference>
<proteinExistence type="predicted"/>